<keyword evidence="2" id="KW-1185">Reference proteome</keyword>
<reference evidence="1" key="1">
    <citation type="submission" date="2022-03" db="EMBL/GenBank/DDBJ databases">
        <authorList>
            <person name="Lindestad O."/>
        </authorList>
    </citation>
    <scope>NUCLEOTIDE SEQUENCE</scope>
</reference>
<dbReference type="Proteomes" id="UP000838756">
    <property type="component" value="Unassembled WGS sequence"/>
</dbReference>
<evidence type="ECO:0000313" key="2">
    <source>
        <dbReference type="Proteomes" id="UP000838756"/>
    </source>
</evidence>
<name>A0A8S4SAB1_9NEOP</name>
<dbReference type="Gene3D" id="3.30.420.10">
    <property type="entry name" value="Ribonuclease H-like superfamily/Ribonuclease H"/>
    <property type="match status" value="1"/>
</dbReference>
<proteinExistence type="predicted"/>
<dbReference type="EMBL" id="CAKXAJ010026087">
    <property type="protein sequence ID" value="CAH2254843.1"/>
    <property type="molecule type" value="Genomic_DNA"/>
</dbReference>
<dbReference type="GO" id="GO:0003676">
    <property type="term" value="F:nucleic acid binding"/>
    <property type="evidence" value="ECO:0007669"/>
    <property type="project" value="InterPro"/>
</dbReference>
<organism evidence="1 2">
    <name type="scientific">Pararge aegeria aegeria</name>
    <dbReference type="NCBI Taxonomy" id="348720"/>
    <lineage>
        <taxon>Eukaryota</taxon>
        <taxon>Metazoa</taxon>
        <taxon>Ecdysozoa</taxon>
        <taxon>Arthropoda</taxon>
        <taxon>Hexapoda</taxon>
        <taxon>Insecta</taxon>
        <taxon>Pterygota</taxon>
        <taxon>Neoptera</taxon>
        <taxon>Endopterygota</taxon>
        <taxon>Lepidoptera</taxon>
        <taxon>Glossata</taxon>
        <taxon>Ditrysia</taxon>
        <taxon>Papilionoidea</taxon>
        <taxon>Nymphalidae</taxon>
        <taxon>Satyrinae</taxon>
        <taxon>Satyrini</taxon>
        <taxon>Parargina</taxon>
        <taxon>Pararge</taxon>
    </lineage>
</organism>
<dbReference type="InterPro" id="IPR036397">
    <property type="entry name" value="RNaseH_sf"/>
</dbReference>
<accession>A0A8S4SAB1</accession>
<dbReference type="AlphaFoldDB" id="A0A8S4SAB1"/>
<comment type="caution">
    <text evidence="1">The sequence shown here is derived from an EMBL/GenBank/DDBJ whole genome shotgun (WGS) entry which is preliminary data.</text>
</comment>
<gene>
    <name evidence="1" type="primary">jg15395</name>
    <name evidence="1" type="ORF">PAEG_LOCUS22718</name>
</gene>
<dbReference type="OrthoDB" id="4843387at2759"/>
<protein>
    <submittedName>
        <fullName evidence="1">Jg15395 protein</fullName>
    </submittedName>
</protein>
<evidence type="ECO:0000313" key="1">
    <source>
        <dbReference type="EMBL" id="CAH2254843.1"/>
    </source>
</evidence>
<sequence length="97" mass="11242">MIVSFGFVYVATADWRPSKPELEAVRGVTVCEHTVRRRFEEAGLSSFVPAKVPRLEVTQAYLNDININVIEWPARSPDMNPIEHVWDMQNRDYPEDH</sequence>